<reference evidence="4 5" key="1">
    <citation type="submission" date="2024-09" db="EMBL/GenBank/DDBJ databases">
        <title>Laminarin stimulates single cell rates of sulfate reduction while oxygen inhibits transcriptomic activity in coastal marine sediment.</title>
        <authorList>
            <person name="Lindsay M."/>
            <person name="Orcutt B."/>
            <person name="Emerson D."/>
            <person name="Stepanauskas R."/>
            <person name="D'Angelo T."/>
        </authorList>
    </citation>
    <scope>NUCLEOTIDE SEQUENCE [LARGE SCALE GENOMIC DNA]</scope>
    <source>
        <strain evidence="4">SAG AM-311-K15</strain>
    </source>
</reference>
<feature type="compositionally biased region" description="Polar residues" evidence="2">
    <location>
        <begin position="639"/>
        <end position="653"/>
    </location>
</feature>
<feature type="domain" description="PatA-like N-terminal" evidence="3">
    <location>
        <begin position="4"/>
        <end position="130"/>
    </location>
</feature>
<keyword evidence="1" id="KW-0802">TPR repeat</keyword>
<evidence type="ECO:0000313" key="4">
    <source>
        <dbReference type="EMBL" id="MFC1849528.1"/>
    </source>
</evidence>
<dbReference type="InterPro" id="IPR019734">
    <property type="entry name" value="TPR_rpt"/>
</dbReference>
<keyword evidence="5" id="KW-1185">Reference proteome</keyword>
<dbReference type="PANTHER" id="PTHR36304:SF4">
    <property type="entry name" value="DUF4388 DOMAIN-CONTAINING PROTEIN"/>
    <property type="match status" value="1"/>
</dbReference>
<dbReference type="Pfam" id="PF13431">
    <property type="entry name" value="TPR_17"/>
    <property type="match status" value="1"/>
</dbReference>
<dbReference type="InterPro" id="IPR025497">
    <property type="entry name" value="PatA-like_N"/>
</dbReference>
<comment type="caution">
    <text evidence="4">The sequence shown here is derived from an EMBL/GenBank/DDBJ whole genome shotgun (WGS) entry which is preliminary data.</text>
</comment>
<organism evidence="4 5">
    <name type="scientific">candidate division CSSED10-310 bacterium</name>
    <dbReference type="NCBI Taxonomy" id="2855610"/>
    <lineage>
        <taxon>Bacteria</taxon>
        <taxon>Bacteria division CSSED10-310</taxon>
    </lineage>
</organism>
<dbReference type="InterPro" id="IPR011990">
    <property type="entry name" value="TPR-like_helical_dom_sf"/>
</dbReference>
<protein>
    <submittedName>
        <fullName evidence="4">DUF4388 domain-containing protein</fullName>
    </submittedName>
</protein>
<accession>A0ABV6YTN2</accession>
<sequence>MGFKGNIENISLHQVINLIHQGKRSGILTILGYDAETRIIFRFGNMIHGSSTKQKENIIDFLIDQEILSSSYREKLKQGHTLNLSFIFQDLPQARRFEIIAALQARAKIVLFDTLFWDKGEFTFTDREINEQDFPRIEKMMSDVEQLEDQDLSRIIRLKQKIPFKETILKIDPDHQALLEFALSDQEKKLFSAFDGKKTLLEILPTLEGEELFNMLSILDLLESGTFIEEAYHKSPAPTAAWDQKFTDYLKVYEGSFKKISSFFQQYCGDQDRFFLKNAFQEAKKEYQCIWQAGPGSSLQQISLEAVRKNAQKQPLKHQVRLLKNSLNALLVWQLITLKNYAGTEALQNTVHELNAILSVLKQKGSINHQEIAGDIPMLFSSAEDFPSWVEQGILLYQLKRHEDCLSLFQNIPASHPEREKVQGYIDEIEQKRELAEKIELVILQIYKLMVAGNMPEVQKLMRVLQQNAPQHPELPGIKQEFAKRFDEIIKSFKDLSLIPQLNPEFDQTKLDKIRLSSEQKTITAVVDGNTDIKGIIAGSGFSKLKTLLILYSVNKIGLISVPEHKVTPPQPKPAPVAEKVQAPEPVEKAPPPEPVAEKPAAPQVSADPSQQQEDEASLVSSIEAEIELFQSEREDTAISPQPVASKSESAPQEDSVVPEKKSKADYFFSQGLEAMHNEDYELAIRSFEMAIKYFPAGVAYYQYLDRARSLYKHQFVHNLIESTKWYFAQNDFKQTAKYLKQALTLSGNNREILLLSVDIYKAMDQHDLVEKAYLSLIELEPAHADHYFSLGMFYLNKGDLVKARNQLLLTLQWQKNHADAQRQLNLLP</sequence>
<evidence type="ECO:0000256" key="1">
    <source>
        <dbReference type="PROSITE-ProRule" id="PRU00339"/>
    </source>
</evidence>
<dbReference type="Pfam" id="PF14332">
    <property type="entry name" value="DUF4388"/>
    <property type="match status" value="1"/>
</dbReference>
<name>A0ABV6YTN2_UNCC1</name>
<feature type="region of interest" description="Disordered" evidence="2">
    <location>
        <begin position="634"/>
        <end position="658"/>
    </location>
</feature>
<evidence type="ECO:0000259" key="3">
    <source>
        <dbReference type="Pfam" id="PF14332"/>
    </source>
</evidence>
<dbReference type="PANTHER" id="PTHR36304">
    <property type="entry name" value="DOMAIN GTPASE-ACTIVATING PROTEIN, PUTATIVE-RELATED-RELATED"/>
    <property type="match status" value="1"/>
</dbReference>
<dbReference type="SMART" id="SM00028">
    <property type="entry name" value="TPR"/>
    <property type="match status" value="4"/>
</dbReference>
<feature type="region of interest" description="Disordered" evidence="2">
    <location>
        <begin position="564"/>
        <end position="618"/>
    </location>
</feature>
<proteinExistence type="predicted"/>
<dbReference type="EMBL" id="JBHPBY010000043">
    <property type="protein sequence ID" value="MFC1849528.1"/>
    <property type="molecule type" value="Genomic_DNA"/>
</dbReference>
<evidence type="ECO:0000256" key="2">
    <source>
        <dbReference type="SAM" id="MobiDB-lite"/>
    </source>
</evidence>
<dbReference type="Proteomes" id="UP001594351">
    <property type="component" value="Unassembled WGS sequence"/>
</dbReference>
<dbReference type="Gene3D" id="1.25.40.10">
    <property type="entry name" value="Tetratricopeptide repeat domain"/>
    <property type="match status" value="1"/>
</dbReference>
<dbReference type="PROSITE" id="PS50005">
    <property type="entry name" value="TPR"/>
    <property type="match status" value="1"/>
</dbReference>
<gene>
    <name evidence="4" type="ORF">ACFL27_04885</name>
</gene>
<dbReference type="SUPFAM" id="SSF48452">
    <property type="entry name" value="TPR-like"/>
    <property type="match status" value="1"/>
</dbReference>
<feature type="repeat" description="TPR" evidence="1">
    <location>
        <begin position="665"/>
        <end position="698"/>
    </location>
</feature>
<evidence type="ECO:0000313" key="5">
    <source>
        <dbReference type="Proteomes" id="UP001594351"/>
    </source>
</evidence>